<evidence type="ECO:0000256" key="3">
    <source>
        <dbReference type="ARBA" id="ARBA00022964"/>
    </source>
</evidence>
<dbReference type="SUPFAM" id="SSF51197">
    <property type="entry name" value="Clavaminate synthase-like"/>
    <property type="match status" value="1"/>
</dbReference>
<dbReference type="Gene3D" id="2.60.120.620">
    <property type="entry name" value="q2cbj1_9rhob like domain"/>
    <property type="match status" value="2"/>
</dbReference>
<dbReference type="SMART" id="SM00702">
    <property type="entry name" value="P4Hc"/>
    <property type="match status" value="1"/>
</dbReference>
<keyword evidence="2" id="KW-0847">Vitamin C</keyword>
<dbReference type="InterPro" id="IPR044862">
    <property type="entry name" value="Pro_4_hyd_alph_FE2OG_OXY"/>
</dbReference>
<dbReference type="PANTHER" id="PTHR12907:SF26">
    <property type="entry name" value="HIF PROLYL HYDROXYLASE, ISOFORM C"/>
    <property type="match status" value="1"/>
</dbReference>
<evidence type="ECO:0000256" key="1">
    <source>
        <dbReference type="ARBA" id="ARBA00001961"/>
    </source>
</evidence>
<feature type="region of interest" description="Disordered" evidence="5">
    <location>
        <begin position="407"/>
        <end position="512"/>
    </location>
</feature>
<evidence type="ECO:0000313" key="7">
    <source>
        <dbReference type="EMBL" id="CAL5219074.1"/>
    </source>
</evidence>
<protein>
    <submittedName>
        <fullName evidence="7">G837 protein</fullName>
    </submittedName>
</protein>
<dbReference type="InterPro" id="IPR051559">
    <property type="entry name" value="HIF_prolyl_hydroxylases"/>
</dbReference>
<keyword evidence="4" id="KW-0560">Oxidoreductase</keyword>
<evidence type="ECO:0000259" key="6">
    <source>
        <dbReference type="SMART" id="SM00702"/>
    </source>
</evidence>
<dbReference type="Proteomes" id="UP001497392">
    <property type="component" value="Unassembled WGS sequence"/>
</dbReference>
<dbReference type="EMBL" id="CAXHTA020000002">
    <property type="protein sequence ID" value="CAL5219074.1"/>
    <property type="molecule type" value="Genomic_DNA"/>
</dbReference>
<keyword evidence="8" id="KW-1185">Reference proteome</keyword>
<organism evidence="7 8">
    <name type="scientific">Coccomyxa viridis</name>
    <dbReference type="NCBI Taxonomy" id="1274662"/>
    <lineage>
        <taxon>Eukaryota</taxon>
        <taxon>Viridiplantae</taxon>
        <taxon>Chlorophyta</taxon>
        <taxon>core chlorophytes</taxon>
        <taxon>Trebouxiophyceae</taxon>
        <taxon>Trebouxiophyceae incertae sedis</taxon>
        <taxon>Coccomyxaceae</taxon>
        <taxon>Coccomyxa</taxon>
    </lineage>
</organism>
<dbReference type="PANTHER" id="PTHR12907">
    <property type="entry name" value="EGL NINE HOMOLOG-RELATED"/>
    <property type="match status" value="1"/>
</dbReference>
<feature type="region of interest" description="Disordered" evidence="5">
    <location>
        <begin position="272"/>
        <end position="378"/>
    </location>
</feature>
<proteinExistence type="predicted"/>
<name>A0ABP1FIQ2_9CHLO</name>
<feature type="compositionally biased region" description="Polar residues" evidence="5">
    <location>
        <begin position="297"/>
        <end position="307"/>
    </location>
</feature>
<evidence type="ECO:0000256" key="4">
    <source>
        <dbReference type="ARBA" id="ARBA00023002"/>
    </source>
</evidence>
<comment type="caution">
    <text evidence="7">The sequence shown here is derived from an EMBL/GenBank/DDBJ whole genome shotgun (WGS) entry which is preliminary data.</text>
</comment>
<feature type="compositionally biased region" description="Polar residues" evidence="5">
    <location>
        <begin position="342"/>
        <end position="352"/>
    </location>
</feature>
<feature type="compositionally biased region" description="Low complexity" evidence="5">
    <location>
        <begin position="310"/>
        <end position="321"/>
    </location>
</feature>
<accession>A0ABP1FIQ2</accession>
<keyword evidence="3" id="KW-0223">Dioxygenase</keyword>
<dbReference type="Pfam" id="PF13640">
    <property type="entry name" value="2OG-FeII_Oxy_3"/>
    <property type="match status" value="1"/>
</dbReference>
<evidence type="ECO:0000256" key="5">
    <source>
        <dbReference type="SAM" id="MobiDB-lite"/>
    </source>
</evidence>
<sequence>MPRSTISDGDGSEADRGSVCSTIASTTSVTDKIQDLTQNFRDKFRRVHQEPPLYEGVEADDEEEEVIEISEEQLMQELDSMEPPLQVCSRLFRAPADAGSLKRLTTGHIDELRHKGYVVIDNFVSRDVAAKSRSEALNYFRQGKFQEAAHSAAAQARDFTDRSARGDHILWVHPGRPPATSNSQLMSLLHAVQELQADLRHMMHLRHQTAEYQLAIYPSNGAQYVRHRDAFPDDGSEDHQRRVTAIVYANPGWSPADGGKLRLWPPRMIDPASSAHASIHPGHPAAGASPQAAGDRSSPTSPSQATHTYAACNGNGPAPAALLGRLPGPEPGCPVLEHDSLHSNGSEAPSGSSDDRGIRMNGFSHARGHSSASEHQRWTGSANGLAACMQHQLRLAENGHAPMANGSHSGLYSDLGSDCPSELDQDHSGQNGFLTDADGGPDANPANVHLPSLRLDSPAHTHFNRQSSMASSMVAEATEASVADSVQDGASSIDDGSMDGASARKRDSVAPGIKQTEIGTEAVVDVAPLAGRLVLFLSGAVEHAVLPNFSQRVALTAWCQ</sequence>
<evidence type="ECO:0000256" key="2">
    <source>
        <dbReference type="ARBA" id="ARBA00022896"/>
    </source>
</evidence>
<gene>
    <name evidence="7" type="primary">g837</name>
    <name evidence="7" type="ORF">VP750_LOCUS733</name>
</gene>
<dbReference type="InterPro" id="IPR006620">
    <property type="entry name" value="Pro_4_hyd_alph"/>
</dbReference>
<comment type="cofactor">
    <cofactor evidence="1">
        <name>L-ascorbate</name>
        <dbReference type="ChEBI" id="CHEBI:38290"/>
    </cofactor>
</comment>
<reference evidence="7 8" key="1">
    <citation type="submission" date="2024-06" db="EMBL/GenBank/DDBJ databases">
        <authorList>
            <person name="Kraege A."/>
            <person name="Thomma B."/>
        </authorList>
    </citation>
    <scope>NUCLEOTIDE SEQUENCE [LARGE SCALE GENOMIC DNA]</scope>
</reference>
<feature type="domain" description="Prolyl 4-hydroxylase alpha subunit" evidence="6">
    <location>
        <begin position="115"/>
        <end position="304"/>
    </location>
</feature>
<evidence type="ECO:0000313" key="8">
    <source>
        <dbReference type="Proteomes" id="UP001497392"/>
    </source>
</evidence>